<dbReference type="EMBL" id="ML977155">
    <property type="protein sequence ID" value="KAF1986789.1"/>
    <property type="molecule type" value="Genomic_DNA"/>
</dbReference>
<dbReference type="Proteomes" id="UP000800041">
    <property type="component" value="Unassembled WGS sequence"/>
</dbReference>
<protein>
    <submittedName>
        <fullName evidence="2">Uncharacterized protein</fullName>
    </submittedName>
</protein>
<sequence>MDHGSLRHPQSPVRRPPPTSDLTSAIASGLLQLVPWPAASLVACSSTRAEVGLGRRLWTVTVQLAAGGVRPSGFSYTSTRNRYRTDYWAATLPLPPVVEVRYRMNATVRDSAHSPRAIPHLPVRHRPWRLPPRLWTEKRRRSAVGCSATGACPAIAKDSCRPRSRLWLPKLARGGQPGEGSASSRPASHSQSQLRL</sequence>
<proteinExistence type="predicted"/>
<evidence type="ECO:0000313" key="2">
    <source>
        <dbReference type="EMBL" id="KAF1986789.1"/>
    </source>
</evidence>
<feature type="region of interest" description="Disordered" evidence="1">
    <location>
        <begin position="169"/>
        <end position="196"/>
    </location>
</feature>
<feature type="region of interest" description="Disordered" evidence="1">
    <location>
        <begin position="1"/>
        <end position="21"/>
    </location>
</feature>
<organism evidence="2 3">
    <name type="scientific">Aulographum hederae CBS 113979</name>
    <dbReference type="NCBI Taxonomy" id="1176131"/>
    <lineage>
        <taxon>Eukaryota</taxon>
        <taxon>Fungi</taxon>
        <taxon>Dikarya</taxon>
        <taxon>Ascomycota</taxon>
        <taxon>Pezizomycotina</taxon>
        <taxon>Dothideomycetes</taxon>
        <taxon>Pleosporomycetidae</taxon>
        <taxon>Aulographales</taxon>
        <taxon>Aulographaceae</taxon>
    </lineage>
</organism>
<accession>A0A6G1H1A9</accession>
<keyword evidence="3" id="KW-1185">Reference proteome</keyword>
<reference evidence="2" key="1">
    <citation type="journal article" date="2020" name="Stud. Mycol.">
        <title>101 Dothideomycetes genomes: a test case for predicting lifestyles and emergence of pathogens.</title>
        <authorList>
            <person name="Haridas S."/>
            <person name="Albert R."/>
            <person name="Binder M."/>
            <person name="Bloem J."/>
            <person name="Labutti K."/>
            <person name="Salamov A."/>
            <person name="Andreopoulos B."/>
            <person name="Baker S."/>
            <person name="Barry K."/>
            <person name="Bills G."/>
            <person name="Bluhm B."/>
            <person name="Cannon C."/>
            <person name="Castanera R."/>
            <person name="Culley D."/>
            <person name="Daum C."/>
            <person name="Ezra D."/>
            <person name="Gonzalez J."/>
            <person name="Henrissat B."/>
            <person name="Kuo A."/>
            <person name="Liang C."/>
            <person name="Lipzen A."/>
            <person name="Lutzoni F."/>
            <person name="Magnuson J."/>
            <person name="Mondo S."/>
            <person name="Nolan M."/>
            <person name="Ohm R."/>
            <person name="Pangilinan J."/>
            <person name="Park H.-J."/>
            <person name="Ramirez L."/>
            <person name="Alfaro M."/>
            <person name="Sun H."/>
            <person name="Tritt A."/>
            <person name="Yoshinaga Y."/>
            <person name="Zwiers L.-H."/>
            <person name="Turgeon B."/>
            <person name="Goodwin S."/>
            <person name="Spatafora J."/>
            <person name="Crous P."/>
            <person name="Grigoriev I."/>
        </authorList>
    </citation>
    <scope>NUCLEOTIDE SEQUENCE</scope>
    <source>
        <strain evidence="2">CBS 113979</strain>
    </source>
</reference>
<evidence type="ECO:0000256" key="1">
    <source>
        <dbReference type="SAM" id="MobiDB-lite"/>
    </source>
</evidence>
<feature type="compositionally biased region" description="Low complexity" evidence="1">
    <location>
        <begin position="181"/>
        <end position="196"/>
    </location>
</feature>
<dbReference type="AlphaFoldDB" id="A0A6G1H1A9"/>
<gene>
    <name evidence="2" type="ORF">K402DRAFT_66391</name>
</gene>
<evidence type="ECO:0000313" key="3">
    <source>
        <dbReference type="Proteomes" id="UP000800041"/>
    </source>
</evidence>
<name>A0A6G1H1A9_9PEZI</name>